<keyword evidence="1" id="KW-0418">Kinase</keyword>
<dbReference type="Pfam" id="PF13581">
    <property type="entry name" value="HATPase_c_2"/>
    <property type="match status" value="1"/>
</dbReference>
<dbReference type="InterPro" id="IPR036890">
    <property type="entry name" value="HATPase_C_sf"/>
</dbReference>
<reference evidence="4" key="1">
    <citation type="journal article" date="2014" name="Int. J. Syst. Evol. Microbiol.">
        <title>Complete genome sequence of Corynebacterium casei LMG S-19264T (=DSM 44701T), isolated from a smear-ripened cheese.</title>
        <authorList>
            <consortium name="US DOE Joint Genome Institute (JGI-PGF)"/>
            <person name="Walter F."/>
            <person name="Albersmeier A."/>
            <person name="Kalinowski J."/>
            <person name="Ruckert C."/>
        </authorList>
    </citation>
    <scope>NUCLEOTIDE SEQUENCE</scope>
    <source>
        <strain evidence="4">JCM 13064</strain>
    </source>
</reference>
<protein>
    <recommendedName>
        <fullName evidence="3">Histidine kinase/HSP90-like ATPase domain-containing protein</fullName>
    </recommendedName>
</protein>
<dbReference type="EMBL" id="BMNT01000018">
    <property type="protein sequence ID" value="GGK89180.1"/>
    <property type="molecule type" value="Genomic_DNA"/>
</dbReference>
<keyword evidence="5" id="KW-1185">Reference proteome</keyword>
<proteinExistence type="predicted"/>
<dbReference type="Gene3D" id="3.30.565.10">
    <property type="entry name" value="Histidine kinase-like ATPase, C-terminal domain"/>
    <property type="match status" value="1"/>
</dbReference>
<keyword evidence="1" id="KW-0723">Serine/threonine-protein kinase</keyword>
<evidence type="ECO:0000256" key="1">
    <source>
        <dbReference type="ARBA" id="ARBA00022527"/>
    </source>
</evidence>
<dbReference type="Proteomes" id="UP000645217">
    <property type="component" value="Unassembled WGS sequence"/>
</dbReference>
<evidence type="ECO:0000256" key="2">
    <source>
        <dbReference type="SAM" id="MobiDB-lite"/>
    </source>
</evidence>
<dbReference type="InterPro" id="IPR003594">
    <property type="entry name" value="HATPase_dom"/>
</dbReference>
<evidence type="ECO:0000313" key="5">
    <source>
        <dbReference type="Proteomes" id="UP000645217"/>
    </source>
</evidence>
<evidence type="ECO:0000259" key="3">
    <source>
        <dbReference type="Pfam" id="PF13581"/>
    </source>
</evidence>
<dbReference type="GO" id="GO:0004674">
    <property type="term" value="F:protein serine/threonine kinase activity"/>
    <property type="evidence" value="ECO:0007669"/>
    <property type="project" value="UniProtKB-KW"/>
</dbReference>
<dbReference type="CDD" id="cd16936">
    <property type="entry name" value="HATPase_RsbW-like"/>
    <property type="match status" value="1"/>
</dbReference>
<comment type="caution">
    <text evidence="4">The sequence shown here is derived from an EMBL/GenBank/DDBJ whole genome shotgun (WGS) entry which is preliminary data.</text>
</comment>
<feature type="region of interest" description="Disordered" evidence="2">
    <location>
        <begin position="1"/>
        <end position="34"/>
    </location>
</feature>
<dbReference type="PANTHER" id="PTHR35526">
    <property type="entry name" value="ANTI-SIGMA-F FACTOR RSBW-RELATED"/>
    <property type="match status" value="1"/>
</dbReference>
<organism evidence="4 5">
    <name type="scientific">Sphaerisporangium melleum</name>
    <dbReference type="NCBI Taxonomy" id="321316"/>
    <lineage>
        <taxon>Bacteria</taxon>
        <taxon>Bacillati</taxon>
        <taxon>Actinomycetota</taxon>
        <taxon>Actinomycetes</taxon>
        <taxon>Streptosporangiales</taxon>
        <taxon>Streptosporangiaceae</taxon>
        <taxon>Sphaerisporangium</taxon>
    </lineage>
</organism>
<accession>A0A917R5B8</accession>
<sequence>MRPTPHRPASTPGDPSGHPPLPRQGGATEAGTPQESYADVSMLAAALVPGSASRRARALVREVLRDAAVSADAVTDAELAVAELASNCERHGRPPFEVRIFSLSGVPTWCEVVDGDPDLRWIPAILNRPREQTVLDLFAENGRGLLLVRELSGGHCHAYRTTAFTTGVPAKAVAFALPTPSGLRVTCPPLLHLARHRARLLL</sequence>
<dbReference type="InterPro" id="IPR050267">
    <property type="entry name" value="Anti-sigma-factor_SerPK"/>
</dbReference>
<dbReference type="AlphaFoldDB" id="A0A917R5B8"/>
<feature type="domain" description="Histidine kinase/HSP90-like ATPase" evidence="3">
    <location>
        <begin position="54"/>
        <end position="152"/>
    </location>
</feature>
<dbReference type="PANTHER" id="PTHR35526:SF3">
    <property type="entry name" value="ANTI-SIGMA-F FACTOR RSBW"/>
    <property type="match status" value="1"/>
</dbReference>
<dbReference type="RefSeq" id="WP_189164072.1">
    <property type="nucleotide sequence ID" value="NZ_BMNT01000018.1"/>
</dbReference>
<keyword evidence="1" id="KW-0808">Transferase</keyword>
<gene>
    <name evidence="4" type="ORF">GCM10007964_34850</name>
</gene>
<name>A0A917R5B8_9ACTN</name>
<evidence type="ECO:0000313" key="4">
    <source>
        <dbReference type="EMBL" id="GGK89180.1"/>
    </source>
</evidence>
<reference evidence="4" key="2">
    <citation type="submission" date="2020-09" db="EMBL/GenBank/DDBJ databases">
        <authorList>
            <person name="Sun Q."/>
            <person name="Ohkuma M."/>
        </authorList>
    </citation>
    <scope>NUCLEOTIDE SEQUENCE</scope>
    <source>
        <strain evidence="4">JCM 13064</strain>
    </source>
</reference>